<dbReference type="InterPro" id="IPR000719">
    <property type="entry name" value="Prot_kinase_dom"/>
</dbReference>
<dbReference type="InterPro" id="IPR002372">
    <property type="entry name" value="PQQ_rpt_dom"/>
</dbReference>
<dbReference type="Gene3D" id="2.130.10.10">
    <property type="entry name" value="YVTN repeat-like/Quinoprotein amine dehydrogenase"/>
    <property type="match status" value="2"/>
</dbReference>
<dbReference type="AlphaFoldDB" id="A0A4D6KIT6"/>
<keyword evidence="3" id="KW-0614">Plasmid</keyword>
<accession>A0A4D6KIT6</accession>
<dbReference type="InterPro" id="IPR011009">
    <property type="entry name" value="Kinase-like_dom_sf"/>
</dbReference>
<reference evidence="3 4" key="2">
    <citation type="submission" date="2019-04" db="EMBL/GenBank/DDBJ databases">
        <authorList>
            <person name="Yang S."/>
            <person name="Wei W."/>
        </authorList>
    </citation>
    <scope>NUCLEOTIDE SEQUENCE [LARGE SCALE GENOMIC DNA]</scope>
    <source>
        <strain evidence="4">ZP60</strain>
        <plasmid evidence="3 4">unnamed1</plasmid>
    </source>
</reference>
<dbReference type="Pfam" id="PF00069">
    <property type="entry name" value="Pkinase"/>
    <property type="match status" value="1"/>
</dbReference>
<organism evidence="3 4">
    <name type="scientific">Halomicrobium mukohataei</name>
    <dbReference type="NCBI Taxonomy" id="57705"/>
    <lineage>
        <taxon>Archaea</taxon>
        <taxon>Methanobacteriati</taxon>
        <taxon>Methanobacteriota</taxon>
        <taxon>Stenosarchaea group</taxon>
        <taxon>Halobacteria</taxon>
        <taxon>Halobacteriales</taxon>
        <taxon>Haloarculaceae</taxon>
        <taxon>Halomicrobium</taxon>
    </lineage>
</organism>
<protein>
    <submittedName>
        <fullName evidence="3">Serine/threonine-protein kinase</fullName>
    </submittedName>
</protein>
<dbReference type="Gene3D" id="1.10.510.10">
    <property type="entry name" value="Transferase(Phosphotransferase) domain 1"/>
    <property type="match status" value="1"/>
</dbReference>
<feature type="domain" description="Protein kinase" evidence="2">
    <location>
        <begin position="25"/>
        <end position="295"/>
    </location>
</feature>
<dbReference type="Pfam" id="PF13360">
    <property type="entry name" value="PQQ_2"/>
    <property type="match status" value="2"/>
</dbReference>
<dbReference type="PROSITE" id="PS00108">
    <property type="entry name" value="PROTEIN_KINASE_ST"/>
    <property type="match status" value="1"/>
</dbReference>
<evidence type="ECO:0000256" key="1">
    <source>
        <dbReference type="SAM" id="MobiDB-lite"/>
    </source>
</evidence>
<feature type="region of interest" description="Disordered" evidence="1">
    <location>
        <begin position="295"/>
        <end position="334"/>
    </location>
</feature>
<dbReference type="Proteomes" id="UP000297053">
    <property type="component" value="Plasmid unnamed1"/>
</dbReference>
<dbReference type="PANTHER" id="PTHR34512:SF30">
    <property type="entry name" value="OUTER MEMBRANE PROTEIN ASSEMBLY FACTOR BAMB"/>
    <property type="match status" value="1"/>
</dbReference>
<dbReference type="GO" id="GO:0005524">
    <property type="term" value="F:ATP binding"/>
    <property type="evidence" value="ECO:0007669"/>
    <property type="project" value="InterPro"/>
</dbReference>
<dbReference type="InterPro" id="IPR011047">
    <property type="entry name" value="Quinoprotein_ADH-like_sf"/>
</dbReference>
<evidence type="ECO:0000259" key="2">
    <source>
        <dbReference type="PROSITE" id="PS50011"/>
    </source>
</evidence>
<dbReference type="PROSITE" id="PS50011">
    <property type="entry name" value="PROTEIN_KINASE_DOM"/>
    <property type="match status" value="1"/>
</dbReference>
<dbReference type="InterPro" id="IPR018391">
    <property type="entry name" value="PQQ_b-propeller_rpt"/>
</dbReference>
<dbReference type="InterPro" id="IPR015943">
    <property type="entry name" value="WD40/YVTN_repeat-like_dom_sf"/>
</dbReference>
<name>A0A4D6KIT6_9EURY</name>
<dbReference type="Gene3D" id="3.30.200.20">
    <property type="entry name" value="Phosphorylase Kinase, domain 1"/>
    <property type="match status" value="1"/>
</dbReference>
<dbReference type="GeneID" id="8409329"/>
<gene>
    <name evidence="3" type="ORF">E5139_16140</name>
</gene>
<keyword evidence="3" id="KW-0808">Transferase</keyword>
<dbReference type="EMBL" id="CP039376">
    <property type="protein sequence ID" value="QCD67185.1"/>
    <property type="molecule type" value="Genomic_DNA"/>
</dbReference>
<dbReference type="CDD" id="cd14014">
    <property type="entry name" value="STKc_PknB_like"/>
    <property type="match status" value="1"/>
</dbReference>
<feature type="compositionally biased region" description="Polar residues" evidence="1">
    <location>
        <begin position="11"/>
        <end position="22"/>
    </location>
</feature>
<keyword evidence="3" id="KW-0418">Kinase</keyword>
<geneLocation type="plasmid" evidence="3 4">
    <name>unnamed1</name>
</geneLocation>
<dbReference type="RefSeq" id="WP_012807428.1">
    <property type="nucleotide sequence ID" value="NZ_CP039376.1"/>
</dbReference>
<dbReference type="SUPFAM" id="SSF56112">
    <property type="entry name" value="Protein kinase-like (PK-like)"/>
    <property type="match status" value="1"/>
</dbReference>
<sequence length="861" mass="91653">MSDSREPDPSTVESPSRRSLSPDSFDHGAVIGRTPTTVVHRIGVGADDQIAVKHPATHGTLGGDVFDSFRREGKRWAQLADHPHIVGVVDWGESPLPWLHHDADVPWVAMEYMDGGDLGEYTEELSIEGKLWVAERLADAVWYAHHDGGGLIHHDLKPENILFRETPDEQWDVPKIADWELARTLLNHSDSVGVTTPQYVAPEQAHNESTDQLTDQFQLGIVLYELFTGTYPFVDGPESAPEAALITGILRNDPVPPSERRPVVPSALDDVVLTMLAKDPDDRYEAMLQVRNDLRAIEPGDDRSEEPEPNPAARSRPDSRSVPTQTADWNGVGVGTGVVLDTTARGAAAIRTDLADDGTFYLSDLDHDLEPTQRVSLYYEGDDPGASDIIEVQPVESDEEPPAVGDSETFGEGVVIDTTGDSKAAVETDLATDGVFYLSGIEATLQTGDAVALRYEGSDPTASDVSQVVPIDELDATASVAADDTGEGEPAGESSPAGEVEPAEETPATDSARPIRGSWPRSGNDQGRTHATDQQGPDGSVDVLWQAEIGSGLEAPPVVADGTVYAGCSNGTTVALDAGTGTKRWQFETRNDVVAAPVVAGETLYAVSKDAHVYAIDREAGTERWAYDTGSAIYAPPVVANDRVVVTARSGAVAAIHTESGTEMWAVETTPGIRVPVTQYGRRRLLVGDDNGVVHVLTKGGSEQATIDISGRGRIRTPIVAPGNSGTVLVGDTLVDLQRETVVDTLARGVRSLPAVDEGTAYHVTDTEVRGIEIYSGEQIVSYGFDGSTSRLGTETTPAIADGIVYTGLGDGTVVAFDGTTGRERWRRELGSTVAGSPVLLDGHLFAATRDGTLYALAGQA</sequence>
<proteinExistence type="predicted"/>
<evidence type="ECO:0000313" key="3">
    <source>
        <dbReference type="EMBL" id="QCD67185.1"/>
    </source>
</evidence>
<dbReference type="InterPro" id="IPR008271">
    <property type="entry name" value="Ser/Thr_kinase_AS"/>
</dbReference>
<dbReference type="SUPFAM" id="SSF50998">
    <property type="entry name" value="Quinoprotein alcohol dehydrogenase-like"/>
    <property type="match status" value="2"/>
</dbReference>
<dbReference type="GO" id="GO:0004672">
    <property type="term" value="F:protein kinase activity"/>
    <property type="evidence" value="ECO:0007669"/>
    <property type="project" value="InterPro"/>
</dbReference>
<dbReference type="PANTHER" id="PTHR34512">
    <property type="entry name" value="CELL SURFACE PROTEIN"/>
    <property type="match status" value="1"/>
</dbReference>
<dbReference type="SMART" id="SM00220">
    <property type="entry name" value="S_TKc"/>
    <property type="match status" value="1"/>
</dbReference>
<evidence type="ECO:0000313" key="4">
    <source>
        <dbReference type="Proteomes" id="UP000297053"/>
    </source>
</evidence>
<reference evidence="3 4" key="1">
    <citation type="submission" date="2019-04" db="EMBL/GenBank/DDBJ databases">
        <title>Complete genome sequence of Arthrobacter sp. ZXY-2 associated with effective atrazine degradation and salt adaptation.</title>
        <authorList>
            <person name="Zhao X."/>
        </authorList>
    </citation>
    <scope>NUCLEOTIDE SEQUENCE [LARGE SCALE GENOMIC DNA]</scope>
    <source>
        <strain evidence="4">ZP60</strain>
        <plasmid evidence="3 4">unnamed1</plasmid>
    </source>
</reference>
<dbReference type="SMART" id="SM00564">
    <property type="entry name" value="PQQ"/>
    <property type="match status" value="5"/>
</dbReference>
<feature type="region of interest" description="Disordered" evidence="1">
    <location>
        <begin position="480"/>
        <end position="539"/>
    </location>
</feature>
<feature type="region of interest" description="Disordered" evidence="1">
    <location>
        <begin position="1"/>
        <end position="30"/>
    </location>
</feature>
<dbReference type="KEGG" id="halz:E5139_16140"/>